<dbReference type="EMBL" id="JACHHP010000007">
    <property type="protein sequence ID" value="MBB5209635.1"/>
    <property type="molecule type" value="Genomic_DNA"/>
</dbReference>
<reference evidence="1 2" key="1">
    <citation type="submission" date="2020-08" db="EMBL/GenBank/DDBJ databases">
        <title>Genomic Encyclopedia of Type Strains, Phase IV (KMG-IV): sequencing the most valuable type-strain genomes for metagenomic binning, comparative biology and taxonomic classification.</title>
        <authorList>
            <person name="Goeker M."/>
        </authorList>
    </citation>
    <scope>NUCLEOTIDE SEQUENCE [LARGE SCALE GENOMIC DNA]</scope>
    <source>
        <strain evidence="1 2">DSM 24163</strain>
    </source>
</reference>
<evidence type="ECO:0000313" key="2">
    <source>
        <dbReference type="Proteomes" id="UP000521199"/>
    </source>
</evidence>
<name>A0A7W8D852_9GAMM</name>
<sequence>MARQDKIAGSDPLDTAASAVGHLYEAKERLKDAAVAATDAVRSAASSAASAAREDFSHGREQVREPLSDAAAAGRTAAYEARDAAAAEFDVLVNKGKDLLGSAEGMIRQHPVAAFGAAFAVGWLIAKLSRR</sequence>
<dbReference type="Proteomes" id="UP000521199">
    <property type="component" value="Unassembled WGS sequence"/>
</dbReference>
<dbReference type="AlphaFoldDB" id="A0A7W8D852"/>
<proteinExistence type="predicted"/>
<accession>A0A7W8D852</accession>
<evidence type="ECO:0000313" key="1">
    <source>
        <dbReference type="EMBL" id="MBB5209635.1"/>
    </source>
</evidence>
<evidence type="ECO:0008006" key="3">
    <source>
        <dbReference type="Google" id="ProtNLM"/>
    </source>
</evidence>
<gene>
    <name evidence="1" type="ORF">HNQ52_003207</name>
</gene>
<comment type="caution">
    <text evidence="1">The sequence shown here is derived from an EMBL/GenBank/DDBJ whole genome shotgun (WGS) entry which is preliminary data.</text>
</comment>
<protein>
    <recommendedName>
        <fullName evidence="3">DUF883 domain-containing protein</fullName>
    </recommendedName>
</protein>
<keyword evidence="2" id="KW-1185">Reference proteome</keyword>
<dbReference type="RefSeq" id="WP_246387888.1">
    <property type="nucleotide sequence ID" value="NZ_JACHHP010000007.1"/>
</dbReference>
<organism evidence="1 2">
    <name type="scientific">Chiayiivirga flava</name>
    <dbReference type="NCBI Taxonomy" id="659595"/>
    <lineage>
        <taxon>Bacteria</taxon>
        <taxon>Pseudomonadati</taxon>
        <taxon>Pseudomonadota</taxon>
        <taxon>Gammaproteobacteria</taxon>
        <taxon>Lysobacterales</taxon>
        <taxon>Lysobacteraceae</taxon>
        <taxon>Chiayiivirga</taxon>
    </lineage>
</organism>